<evidence type="ECO:0000313" key="2">
    <source>
        <dbReference type="Proteomes" id="UP001056120"/>
    </source>
</evidence>
<sequence>MTCFFWRHSYGRRTKKSSVDIESQIDSSTSSSPIGASVTKWVIEYEKLLVMHLNLIILMCWLLCITAMSY</sequence>
<dbReference type="Proteomes" id="UP001056120">
    <property type="component" value="Linkage Group LG21"/>
</dbReference>
<reference evidence="2" key="1">
    <citation type="journal article" date="2022" name="Mol. Ecol. Resour.">
        <title>The genomes of chicory, endive, great burdock and yacon provide insights into Asteraceae palaeo-polyploidization history and plant inulin production.</title>
        <authorList>
            <person name="Fan W."/>
            <person name="Wang S."/>
            <person name="Wang H."/>
            <person name="Wang A."/>
            <person name="Jiang F."/>
            <person name="Liu H."/>
            <person name="Zhao H."/>
            <person name="Xu D."/>
            <person name="Zhang Y."/>
        </authorList>
    </citation>
    <scope>NUCLEOTIDE SEQUENCE [LARGE SCALE GENOMIC DNA]</scope>
    <source>
        <strain evidence="2">cv. Yunnan</strain>
    </source>
</reference>
<organism evidence="1 2">
    <name type="scientific">Smallanthus sonchifolius</name>
    <dbReference type="NCBI Taxonomy" id="185202"/>
    <lineage>
        <taxon>Eukaryota</taxon>
        <taxon>Viridiplantae</taxon>
        <taxon>Streptophyta</taxon>
        <taxon>Embryophyta</taxon>
        <taxon>Tracheophyta</taxon>
        <taxon>Spermatophyta</taxon>
        <taxon>Magnoliopsida</taxon>
        <taxon>eudicotyledons</taxon>
        <taxon>Gunneridae</taxon>
        <taxon>Pentapetalae</taxon>
        <taxon>asterids</taxon>
        <taxon>campanulids</taxon>
        <taxon>Asterales</taxon>
        <taxon>Asteraceae</taxon>
        <taxon>Asteroideae</taxon>
        <taxon>Heliantheae alliance</taxon>
        <taxon>Millerieae</taxon>
        <taxon>Smallanthus</taxon>
    </lineage>
</organism>
<proteinExistence type="predicted"/>
<keyword evidence="2" id="KW-1185">Reference proteome</keyword>
<accession>A0ACB9CEG9</accession>
<protein>
    <submittedName>
        <fullName evidence="1">Uncharacterized protein</fullName>
    </submittedName>
</protein>
<comment type="caution">
    <text evidence="1">The sequence shown here is derived from an EMBL/GenBank/DDBJ whole genome shotgun (WGS) entry which is preliminary data.</text>
</comment>
<evidence type="ECO:0000313" key="1">
    <source>
        <dbReference type="EMBL" id="KAI3732692.1"/>
    </source>
</evidence>
<dbReference type="EMBL" id="CM042038">
    <property type="protein sequence ID" value="KAI3732692.1"/>
    <property type="molecule type" value="Genomic_DNA"/>
</dbReference>
<name>A0ACB9CEG9_9ASTR</name>
<reference evidence="1 2" key="2">
    <citation type="journal article" date="2022" name="Mol. Ecol. Resour.">
        <title>The genomes of chicory, endive, great burdock and yacon provide insights into Asteraceae paleo-polyploidization history and plant inulin production.</title>
        <authorList>
            <person name="Fan W."/>
            <person name="Wang S."/>
            <person name="Wang H."/>
            <person name="Wang A."/>
            <person name="Jiang F."/>
            <person name="Liu H."/>
            <person name="Zhao H."/>
            <person name="Xu D."/>
            <person name="Zhang Y."/>
        </authorList>
    </citation>
    <scope>NUCLEOTIDE SEQUENCE [LARGE SCALE GENOMIC DNA]</scope>
    <source>
        <strain evidence="2">cv. Yunnan</strain>
        <tissue evidence="1">Leaves</tissue>
    </source>
</reference>
<gene>
    <name evidence="1" type="ORF">L1987_63899</name>
</gene>